<dbReference type="EMBL" id="JACHBI010000010">
    <property type="protein sequence ID" value="MBB5575939.1"/>
    <property type="molecule type" value="Genomic_DNA"/>
</dbReference>
<comment type="caution">
    <text evidence="1">The sequence shown here is derived from an EMBL/GenBank/DDBJ whole genome shotgun (WGS) entry which is preliminary data.</text>
</comment>
<accession>A0A7W8XUR1</accession>
<dbReference type="Proteomes" id="UP000549882">
    <property type="component" value="Unassembled WGS sequence"/>
</dbReference>
<protein>
    <submittedName>
        <fullName evidence="1">Uncharacterized protein</fullName>
    </submittedName>
</protein>
<sequence length="117" mass="13000">MLTTNRDCRRGGERFAIPTMGEIEGKLIVSEVVASCCLRELLGDDNDQPLASIRRRVKRALQDRCKKKKLNYEDIEAAVEYAFQFLDAAVEAVGAYPGSKSGCETSRRLLLMAASRS</sequence>
<evidence type="ECO:0000313" key="2">
    <source>
        <dbReference type="Proteomes" id="UP000549882"/>
    </source>
</evidence>
<proteinExistence type="predicted"/>
<gene>
    <name evidence="1" type="ORF">GGD50_004574</name>
</gene>
<keyword evidence="2" id="KW-1185">Reference proteome</keyword>
<evidence type="ECO:0000313" key="1">
    <source>
        <dbReference type="EMBL" id="MBB5575939.1"/>
    </source>
</evidence>
<dbReference type="RefSeq" id="WP_183939417.1">
    <property type="nucleotide sequence ID" value="NZ_JACHBI010000010.1"/>
</dbReference>
<reference evidence="1 2" key="1">
    <citation type="submission" date="2020-08" db="EMBL/GenBank/DDBJ databases">
        <title>Genomic Encyclopedia of Type Strains, Phase IV (KMG-V): Genome sequencing to study the core and pangenomes of soil and plant-associated prokaryotes.</title>
        <authorList>
            <person name="Whitman W."/>
        </authorList>
    </citation>
    <scope>NUCLEOTIDE SEQUENCE [LARGE SCALE GENOMIC DNA]</scope>
    <source>
        <strain evidence="1 2">SEMIA 4064</strain>
    </source>
</reference>
<organism evidence="1 2">
    <name type="scientific">Rhizobium paranaense</name>
    <dbReference type="NCBI Taxonomy" id="1650438"/>
    <lineage>
        <taxon>Bacteria</taxon>
        <taxon>Pseudomonadati</taxon>
        <taxon>Pseudomonadota</taxon>
        <taxon>Alphaproteobacteria</taxon>
        <taxon>Hyphomicrobiales</taxon>
        <taxon>Rhizobiaceae</taxon>
        <taxon>Rhizobium/Agrobacterium group</taxon>
        <taxon>Rhizobium</taxon>
    </lineage>
</organism>
<dbReference type="AlphaFoldDB" id="A0A7W8XUR1"/>
<name>A0A7W8XUR1_9HYPH</name>